<dbReference type="GO" id="GO:0071555">
    <property type="term" value="P:cell wall organization"/>
    <property type="evidence" value="ECO:0007669"/>
    <property type="project" value="UniProtKB-UniRule"/>
</dbReference>
<reference evidence="10 11" key="1">
    <citation type="submission" date="2015-07" db="EMBL/GenBank/DDBJ databases">
        <authorList>
            <person name="Noorani M."/>
        </authorList>
    </citation>
    <scope>NUCLEOTIDE SEQUENCE [LARGE SCALE GENOMIC DNA]</scope>
    <source>
        <strain evidence="10 11">CECT 7802</strain>
    </source>
</reference>
<evidence type="ECO:0000313" key="10">
    <source>
        <dbReference type="EMBL" id="CTQ50567.1"/>
    </source>
</evidence>
<dbReference type="InterPro" id="IPR002477">
    <property type="entry name" value="Peptidoglycan-bd-like"/>
</dbReference>
<accession>A0A0M6YMU0</accession>
<dbReference type="GO" id="GO:0016740">
    <property type="term" value="F:transferase activity"/>
    <property type="evidence" value="ECO:0007669"/>
    <property type="project" value="UniProtKB-KW"/>
</dbReference>
<dbReference type="Pfam" id="PF01471">
    <property type="entry name" value="PG_binding_1"/>
    <property type="match status" value="1"/>
</dbReference>
<dbReference type="Proteomes" id="UP000049222">
    <property type="component" value="Unassembled WGS sequence"/>
</dbReference>
<proteinExistence type="inferred from homology"/>
<evidence type="ECO:0000259" key="9">
    <source>
        <dbReference type="PROSITE" id="PS52029"/>
    </source>
</evidence>
<dbReference type="SUPFAM" id="SSF47090">
    <property type="entry name" value="PGBD-like"/>
    <property type="match status" value="1"/>
</dbReference>
<dbReference type="InterPro" id="IPR036366">
    <property type="entry name" value="PGBDSf"/>
</dbReference>
<keyword evidence="8" id="KW-0732">Signal</keyword>
<dbReference type="Pfam" id="PF03734">
    <property type="entry name" value="YkuD"/>
    <property type="match status" value="1"/>
</dbReference>
<dbReference type="PROSITE" id="PS52029">
    <property type="entry name" value="LD_TPASE"/>
    <property type="match status" value="1"/>
</dbReference>
<name>A0A0M6YMU0_9RHOB</name>
<evidence type="ECO:0000313" key="11">
    <source>
        <dbReference type="Proteomes" id="UP000049222"/>
    </source>
</evidence>
<dbReference type="InterPro" id="IPR038063">
    <property type="entry name" value="Transpep_catalytic_dom"/>
</dbReference>
<dbReference type="SUPFAM" id="SSF141523">
    <property type="entry name" value="L,D-transpeptidase catalytic domain-like"/>
    <property type="match status" value="1"/>
</dbReference>
<keyword evidence="5 7" id="KW-0573">Peptidoglycan synthesis</keyword>
<comment type="pathway">
    <text evidence="1 7">Cell wall biogenesis; peptidoglycan biosynthesis.</text>
</comment>
<dbReference type="STRING" id="420998.JDO7802_02592"/>
<evidence type="ECO:0000256" key="6">
    <source>
        <dbReference type="ARBA" id="ARBA00023316"/>
    </source>
</evidence>
<evidence type="ECO:0000256" key="1">
    <source>
        <dbReference type="ARBA" id="ARBA00004752"/>
    </source>
</evidence>
<feature type="active site" description="Proton donor/acceptor" evidence="7">
    <location>
        <position position="416"/>
    </location>
</feature>
<evidence type="ECO:0000256" key="5">
    <source>
        <dbReference type="ARBA" id="ARBA00022984"/>
    </source>
</evidence>
<dbReference type="InterPro" id="IPR052905">
    <property type="entry name" value="LD-transpeptidase_YkuD-like"/>
</dbReference>
<dbReference type="EMBL" id="CXSU01000012">
    <property type="protein sequence ID" value="CTQ50567.1"/>
    <property type="molecule type" value="Genomic_DNA"/>
</dbReference>
<dbReference type="PANTHER" id="PTHR41533">
    <property type="entry name" value="L,D-TRANSPEPTIDASE HI_1667-RELATED"/>
    <property type="match status" value="1"/>
</dbReference>
<dbReference type="InterPro" id="IPR045380">
    <property type="entry name" value="LD_TPept_scaffold_dom"/>
</dbReference>
<dbReference type="InterPro" id="IPR036365">
    <property type="entry name" value="PGBD-like_sf"/>
</dbReference>
<dbReference type="OrthoDB" id="9778545at2"/>
<dbReference type="PANTHER" id="PTHR41533:SF2">
    <property type="entry name" value="BLR7131 PROTEIN"/>
    <property type="match status" value="1"/>
</dbReference>
<evidence type="ECO:0000256" key="2">
    <source>
        <dbReference type="ARBA" id="ARBA00005992"/>
    </source>
</evidence>
<dbReference type="UniPathway" id="UPA00219"/>
<dbReference type="Gene3D" id="2.40.440.10">
    <property type="entry name" value="L,D-transpeptidase catalytic domain-like"/>
    <property type="match status" value="1"/>
</dbReference>
<dbReference type="InterPro" id="IPR005490">
    <property type="entry name" value="LD_TPept_cat_dom"/>
</dbReference>
<organism evidence="10 11">
    <name type="scientific">Jannaschia donghaensis</name>
    <dbReference type="NCBI Taxonomy" id="420998"/>
    <lineage>
        <taxon>Bacteria</taxon>
        <taxon>Pseudomonadati</taxon>
        <taxon>Pseudomonadota</taxon>
        <taxon>Alphaproteobacteria</taxon>
        <taxon>Rhodobacterales</taxon>
        <taxon>Roseobacteraceae</taxon>
        <taxon>Jannaschia</taxon>
    </lineage>
</organism>
<dbReference type="GO" id="GO:0009252">
    <property type="term" value="P:peptidoglycan biosynthetic process"/>
    <property type="evidence" value="ECO:0007669"/>
    <property type="project" value="UniProtKB-UniPathway"/>
</dbReference>
<dbReference type="CDD" id="cd16913">
    <property type="entry name" value="YkuD_like"/>
    <property type="match status" value="1"/>
</dbReference>
<dbReference type="GO" id="GO:0008360">
    <property type="term" value="P:regulation of cell shape"/>
    <property type="evidence" value="ECO:0007669"/>
    <property type="project" value="UniProtKB-UniRule"/>
</dbReference>
<dbReference type="Pfam" id="PF20142">
    <property type="entry name" value="Scaffold"/>
    <property type="match status" value="1"/>
</dbReference>
<feature type="active site" description="Nucleophile" evidence="7">
    <location>
        <position position="435"/>
    </location>
</feature>
<evidence type="ECO:0000256" key="7">
    <source>
        <dbReference type="PROSITE-ProRule" id="PRU01373"/>
    </source>
</evidence>
<dbReference type="Gene3D" id="1.10.101.10">
    <property type="entry name" value="PGBD-like superfamily/PGBD"/>
    <property type="match status" value="1"/>
</dbReference>
<feature type="chain" id="PRO_5005808067" evidence="8">
    <location>
        <begin position="23"/>
        <end position="524"/>
    </location>
</feature>
<evidence type="ECO:0000256" key="3">
    <source>
        <dbReference type="ARBA" id="ARBA00022679"/>
    </source>
</evidence>
<protein>
    <submittedName>
        <fullName evidence="10">Murein L,D-transpeptidase</fullName>
    </submittedName>
</protein>
<feature type="domain" description="L,D-TPase catalytic" evidence="9">
    <location>
        <begin position="287"/>
        <end position="460"/>
    </location>
</feature>
<evidence type="ECO:0000256" key="8">
    <source>
        <dbReference type="SAM" id="SignalP"/>
    </source>
</evidence>
<dbReference type="AlphaFoldDB" id="A0A0M6YMU0"/>
<feature type="signal peptide" evidence="8">
    <location>
        <begin position="1"/>
        <end position="22"/>
    </location>
</feature>
<keyword evidence="4 7" id="KW-0133">Cell shape</keyword>
<gene>
    <name evidence="10" type="ORF">JDO7802_02592</name>
</gene>
<sequence length="524" mass="58655">MFLRQTSFALAALFVLSGPAFTAPLVTPLQQAVAQAASEDEAIAAFYRARDFAPVWMGEGAEHRRAAFLWALDQADDHGLPTARYDAATIRADFGAARTAATRGALEVAMTKRFLRYAQDVSSGILDPRKVDRTIVLDVPKRDWLEQMTAFTDGDPYAFVQGLWPTSPNYTRLLREKLRLEEMQRAGGWGATVSGGTLVRGSDGEGVVDLRNRLIRMGYLRRSAVSAFDAEMEAAVRAFQIDHGLTPDGQAGGATMTAINVSLDDRMGQILVGLERQRWMNKPLEPRHVLVNLAEQHAYVYDDGKVTFDTVVVVGADTPDRRTPEFSDTMTHMVINPYWHVPRSITVNEYLPALRRGGARHLEVYSRNGRVNRNRINFANYTARNFPFSLKQPPGPRNALGRVKFMFPNQYNIYLHDTPSRNLFARDLRTFSHGCVRVGKPLELAYHLLAPQSDDPKGLFTGYLRTGRESRVNLEQPIGVHIVYWSAWVTPTGRVNYRGDPYGRDVKVLRALQDAGVELDASRS</sequence>
<comment type="similarity">
    <text evidence="2">Belongs to the YkuD family.</text>
</comment>
<keyword evidence="11" id="KW-1185">Reference proteome</keyword>
<keyword evidence="3" id="KW-0808">Transferase</keyword>
<dbReference type="GO" id="GO:0004180">
    <property type="term" value="F:carboxypeptidase activity"/>
    <property type="evidence" value="ECO:0007669"/>
    <property type="project" value="UniProtKB-ARBA"/>
</dbReference>
<dbReference type="RefSeq" id="WP_055086185.1">
    <property type="nucleotide sequence ID" value="NZ_CXSU01000012.1"/>
</dbReference>
<keyword evidence="6 7" id="KW-0961">Cell wall biogenesis/degradation</keyword>
<evidence type="ECO:0000256" key="4">
    <source>
        <dbReference type="ARBA" id="ARBA00022960"/>
    </source>
</evidence>